<keyword evidence="8" id="KW-0175">Coiled coil</keyword>
<dbReference type="GO" id="GO:0045910">
    <property type="term" value="P:negative regulation of DNA recombination"/>
    <property type="evidence" value="ECO:0007669"/>
    <property type="project" value="InterPro"/>
</dbReference>
<dbReference type="GO" id="GO:0072344">
    <property type="term" value="P:rescue of stalled ribosome"/>
    <property type="evidence" value="ECO:0007669"/>
    <property type="project" value="UniProtKB-UniRule"/>
</dbReference>
<proteinExistence type="inferred from homology"/>
<dbReference type="RefSeq" id="WP_018473048.1">
    <property type="nucleotide sequence ID" value="NZ_BMWX01000003.1"/>
</dbReference>
<keyword evidence="6 7" id="KW-0238">DNA-binding</keyword>
<keyword evidence="5 7" id="KW-0694">RNA-binding</keyword>
<dbReference type="Pfam" id="PF00488">
    <property type="entry name" value="MutS_V"/>
    <property type="match status" value="1"/>
</dbReference>
<dbReference type="SMART" id="SM00534">
    <property type="entry name" value="MUTSac"/>
    <property type="match status" value="1"/>
</dbReference>
<dbReference type="SMART" id="SM00533">
    <property type="entry name" value="MUTSd"/>
    <property type="match status" value="1"/>
</dbReference>
<dbReference type="Pfam" id="PF01713">
    <property type="entry name" value="Smr"/>
    <property type="match status" value="1"/>
</dbReference>
<dbReference type="Proteomes" id="UP000619457">
    <property type="component" value="Unassembled WGS sequence"/>
</dbReference>
<name>A0A918Q0V6_9BACT</name>
<keyword evidence="7 10" id="KW-0255">Endonuclease</keyword>
<feature type="domain" description="Smr" evidence="9">
    <location>
        <begin position="722"/>
        <end position="797"/>
    </location>
</feature>
<evidence type="ECO:0000256" key="4">
    <source>
        <dbReference type="ARBA" id="ARBA00022840"/>
    </source>
</evidence>
<comment type="caution">
    <text evidence="10">The sequence shown here is derived from an EMBL/GenBank/DDBJ whole genome shotgun (WGS) entry which is preliminary data.</text>
</comment>
<dbReference type="SUPFAM" id="SSF52540">
    <property type="entry name" value="P-loop containing nucleoside triphosphate hydrolases"/>
    <property type="match status" value="1"/>
</dbReference>
<evidence type="ECO:0000313" key="10">
    <source>
        <dbReference type="EMBL" id="GGZ27501.1"/>
    </source>
</evidence>
<comment type="function">
    <text evidence="7">Acts as a ribosome collision sensor, splitting the ribosome into its 2 subunits. Detects stalled/collided 70S ribosomes which it binds and splits by an ATP-hydrolysis driven conformational change. Acts upstream of the ribosome quality control system (RQC), a ribosome-associated complex that mediates the extraction of incompletely synthesized nascent chains from stalled ribosomes and their subsequent degradation. Probably generates substrates for RQC.</text>
</comment>
<dbReference type="NCBIfam" id="TIGR01069">
    <property type="entry name" value="mutS2"/>
    <property type="match status" value="1"/>
</dbReference>
<dbReference type="Gene3D" id="3.40.50.300">
    <property type="entry name" value="P-loop containing nucleotide triphosphate hydrolases"/>
    <property type="match status" value="1"/>
</dbReference>
<dbReference type="InterPro" id="IPR046893">
    <property type="entry name" value="MSSS"/>
</dbReference>
<dbReference type="GO" id="GO:0030983">
    <property type="term" value="F:mismatched DNA binding"/>
    <property type="evidence" value="ECO:0007669"/>
    <property type="project" value="InterPro"/>
</dbReference>
<dbReference type="InterPro" id="IPR027417">
    <property type="entry name" value="P-loop_NTPase"/>
</dbReference>
<dbReference type="HAMAP" id="MF_00092">
    <property type="entry name" value="MutS2"/>
    <property type="match status" value="1"/>
</dbReference>
<comment type="function">
    <text evidence="7">Endonuclease that is involved in the suppression of homologous recombination and thus may have a key role in the control of bacterial genetic diversity.</text>
</comment>
<organism evidence="10 11">
    <name type="scientific">Echinicola pacifica</name>
    <dbReference type="NCBI Taxonomy" id="346377"/>
    <lineage>
        <taxon>Bacteria</taxon>
        <taxon>Pseudomonadati</taxon>
        <taxon>Bacteroidota</taxon>
        <taxon>Cytophagia</taxon>
        <taxon>Cytophagales</taxon>
        <taxon>Cyclobacteriaceae</taxon>
        <taxon>Echinicola</taxon>
    </lineage>
</organism>
<dbReference type="GO" id="GO:0016887">
    <property type="term" value="F:ATP hydrolysis activity"/>
    <property type="evidence" value="ECO:0007669"/>
    <property type="project" value="InterPro"/>
</dbReference>
<reference evidence="10" key="2">
    <citation type="submission" date="2020-09" db="EMBL/GenBank/DDBJ databases">
        <authorList>
            <person name="Sun Q."/>
            <person name="Kim S."/>
        </authorList>
    </citation>
    <scope>NUCLEOTIDE SEQUENCE</scope>
    <source>
        <strain evidence="10">KCTC 12368</strain>
    </source>
</reference>
<sequence length="797" mass="90745">MQYPENLEAKINFDKIKDWIKEECSSSLGTDMVQNVTFTTDLNLLNKLLDQTEEFRQILVSGEMFPSSNFLNIYPFLDKAKIEGTFLYEEDWHLIRLSLETLHSCVSFFTKNQEEYPQLFQLLGMVRLDNSLLRAIERVLDDKGRIKDNATRELGLIRSQIIYEENRLRKVLDRIFREAKAKGMTPDDASITIRGGRMVMPVLAENKRKIKGFVHDESSTGQTVFMEPAEVLDINNELKELEYMERREIQKILMKLTDTLRPFIPELRSAYKFLGMVDFIRAKAKLAVKMDASKPELQKPKEIEWYNARHPVLEHALKQQNRKIVPLNIHLDHNSRLLVISGPNAGGKSVTLKTVALVQYMLQCGLLVPMDPHSKCTIFSNFFIDIGDEQNIENDLSTYSSHLMSMKYFTQFADKKSIFFIDEFGTGTEPQFGGAIAEAILMALNKTGSYGIVTTHYGNLKQIAAKNQGMTNGAMRFDIEKLEPMYQLDIGKPGSSFALEIATKIGISSDIIAYAKEQIGDERVRYDKLLNKLESEKNKFEQLVVESQRKERILTQRLKEYNELKQSLEANQKQLIQQAKQEAKGILDGANRKIEETIREIKQSKAEKEATLVARKNLETHKAAIKPEKGLKPKAADAEVKVIGGTIAAGDYVRLKDNGAIAEVISIRNKDVEISIGELKSNVKLNRLEKISKTTLKKEKKAVAARMSYDTTAKMRNFSPNLDLRGMRGEEIMTIVQNFIDDGHMLGVKDLRIVHGRGDGILRQITRNMLQYMSEVQRFEDEHADRGGSGVTLVTLK</sequence>
<accession>A0A918Q0V6</accession>
<keyword evidence="4 7" id="KW-0067">ATP-binding</keyword>
<dbReference type="GO" id="GO:0006298">
    <property type="term" value="P:mismatch repair"/>
    <property type="evidence" value="ECO:0007669"/>
    <property type="project" value="InterPro"/>
</dbReference>
<dbReference type="PANTHER" id="PTHR48466:SF2">
    <property type="entry name" value="OS10G0509000 PROTEIN"/>
    <property type="match status" value="1"/>
</dbReference>
<dbReference type="InterPro" id="IPR000432">
    <property type="entry name" value="DNA_mismatch_repair_MutS_C"/>
</dbReference>
<dbReference type="GO" id="GO:0004519">
    <property type="term" value="F:endonuclease activity"/>
    <property type="evidence" value="ECO:0007669"/>
    <property type="project" value="UniProtKB-UniRule"/>
</dbReference>
<keyword evidence="11" id="KW-1185">Reference proteome</keyword>
<dbReference type="PANTHER" id="PTHR48466">
    <property type="entry name" value="OS10G0509000 PROTEIN-RELATED"/>
    <property type="match status" value="1"/>
</dbReference>
<dbReference type="EC" id="3.6.4.-" evidence="7"/>
<dbReference type="EMBL" id="BMWX01000003">
    <property type="protein sequence ID" value="GGZ27501.1"/>
    <property type="molecule type" value="Genomic_DNA"/>
</dbReference>
<dbReference type="FunFam" id="3.40.50.300:FF:000830">
    <property type="entry name" value="Endonuclease MutS2"/>
    <property type="match status" value="1"/>
</dbReference>
<protein>
    <recommendedName>
        <fullName evidence="7">Endonuclease MutS2</fullName>
        <ecNumber evidence="7">3.1.-.-</ecNumber>
    </recommendedName>
    <alternativeName>
        <fullName evidence="7">Ribosome-associated protein quality control-upstream factor</fullName>
        <shortName evidence="7">RQC-upstream factor</shortName>
        <shortName evidence="7">RqcU</shortName>
        <ecNumber evidence="7">3.6.4.-</ecNumber>
    </alternativeName>
</protein>
<dbReference type="InterPro" id="IPR045076">
    <property type="entry name" value="MutS"/>
</dbReference>
<evidence type="ECO:0000256" key="8">
    <source>
        <dbReference type="SAM" id="Coils"/>
    </source>
</evidence>
<keyword evidence="3 7" id="KW-0378">Hydrolase</keyword>
<evidence type="ECO:0000259" key="9">
    <source>
        <dbReference type="PROSITE" id="PS50828"/>
    </source>
</evidence>
<dbReference type="Gene3D" id="3.30.1370.110">
    <property type="match status" value="1"/>
</dbReference>
<dbReference type="Pfam" id="PF20297">
    <property type="entry name" value="MSSS"/>
    <property type="match status" value="1"/>
</dbReference>
<dbReference type="InterPro" id="IPR036187">
    <property type="entry name" value="DNA_mismatch_repair_MutS_sf"/>
</dbReference>
<dbReference type="SUPFAM" id="SSF160443">
    <property type="entry name" value="SMR domain-like"/>
    <property type="match status" value="1"/>
</dbReference>
<dbReference type="InterPro" id="IPR007696">
    <property type="entry name" value="DNA_mismatch_repair_MutS_core"/>
</dbReference>
<keyword evidence="2 7" id="KW-0547">Nucleotide-binding</keyword>
<gene>
    <name evidence="7 10" type="primary">mutS2</name>
    <name evidence="7" type="synonym">rqcU</name>
    <name evidence="10" type="ORF">GCM10007049_20420</name>
</gene>
<reference evidence="10" key="1">
    <citation type="journal article" date="2014" name="Int. J. Syst. Evol. Microbiol.">
        <title>Complete genome sequence of Corynebacterium casei LMG S-19264T (=DSM 44701T), isolated from a smear-ripened cheese.</title>
        <authorList>
            <consortium name="US DOE Joint Genome Institute (JGI-PGF)"/>
            <person name="Walter F."/>
            <person name="Albersmeier A."/>
            <person name="Kalinowski J."/>
            <person name="Ruckert C."/>
        </authorList>
    </citation>
    <scope>NUCLEOTIDE SEQUENCE</scope>
    <source>
        <strain evidence="10">KCTC 12368</strain>
    </source>
</reference>
<evidence type="ECO:0000256" key="7">
    <source>
        <dbReference type="HAMAP-Rule" id="MF_00092"/>
    </source>
</evidence>
<dbReference type="EC" id="3.1.-.-" evidence="7"/>
<evidence type="ECO:0000256" key="6">
    <source>
        <dbReference type="ARBA" id="ARBA00023125"/>
    </source>
</evidence>
<dbReference type="GO" id="GO:0005524">
    <property type="term" value="F:ATP binding"/>
    <property type="evidence" value="ECO:0007669"/>
    <property type="project" value="UniProtKB-UniRule"/>
</dbReference>
<dbReference type="GO" id="GO:0140664">
    <property type="term" value="F:ATP-dependent DNA damage sensor activity"/>
    <property type="evidence" value="ECO:0007669"/>
    <property type="project" value="InterPro"/>
</dbReference>
<dbReference type="InterPro" id="IPR002625">
    <property type="entry name" value="Smr_dom"/>
</dbReference>
<dbReference type="GO" id="GO:0019843">
    <property type="term" value="F:rRNA binding"/>
    <property type="evidence" value="ECO:0007669"/>
    <property type="project" value="UniProtKB-UniRule"/>
</dbReference>
<dbReference type="InterPro" id="IPR036063">
    <property type="entry name" value="Smr_dom_sf"/>
</dbReference>
<evidence type="ECO:0000256" key="3">
    <source>
        <dbReference type="ARBA" id="ARBA00022801"/>
    </source>
</evidence>
<comment type="similarity">
    <text evidence="7">Belongs to the DNA mismatch repair MutS family. MutS2 subfamily.</text>
</comment>
<evidence type="ECO:0000256" key="1">
    <source>
        <dbReference type="ARBA" id="ARBA00022730"/>
    </source>
</evidence>
<dbReference type="SMART" id="SM00463">
    <property type="entry name" value="SMR"/>
    <property type="match status" value="1"/>
</dbReference>
<dbReference type="InterPro" id="IPR005747">
    <property type="entry name" value="MutS2"/>
</dbReference>
<evidence type="ECO:0000313" key="11">
    <source>
        <dbReference type="Proteomes" id="UP000619457"/>
    </source>
</evidence>
<dbReference type="SUPFAM" id="SSF48334">
    <property type="entry name" value="DNA repair protein MutS, domain III"/>
    <property type="match status" value="1"/>
</dbReference>
<feature type="binding site" evidence="7">
    <location>
        <begin position="342"/>
        <end position="349"/>
    </location>
    <ligand>
        <name>ATP</name>
        <dbReference type="ChEBI" id="CHEBI:30616"/>
    </ligand>
</feature>
<comment type="subunit">
    <text evidence="7">Homodimer. Binds to stalled ribosomes, contacting rRNA.</text>
</comment>
<keyword evidence="7" id="KW-0540">Nuclease</keyword>
<dbReference type="PROSITE" id="PS50828">
    <property type="entry name" value="SMR"/>
    <property type="match status" value="1"/>
</dbReference>
<keyword evidence="1 7" id="KW-0699">rRNA-binding</keyword>
<evidence type="ECO:0000256" key="5">
    <source>
        <dbReference type="ARBA" id="ARBA00022884"/>
    </source>
</evidence>
<feature type="coiled-coil region" evidence="8">
    <location>
        <begin position="516"/>
        <end position="611"/>
    </location>
</feature>
<dbReference type="PIRSF" id="PIRSF005814">
    <property type="entry name" value="MutS_YshD"/>
    <property type="match status" value="1"/>
</dbReference>
<evidence type="ECO:0000256" key="2">
    <source>
        <dbReference type="ARBA" id="ARBA00022741"/>
    </source>
</evidence>
<dbReference type="AlphaFoldDB" id="A0A918Q0V6"/>
<dbReference type="GO" id="GO:0043023">
    <property type="term" value="F:ribosomal large subunit binding"/>
    <property type="evidence" value="ECO:0007669"/>
    <property type="project" value="UniProtKB-UniRule"/>
</dbReference>